<comment type="caution">
    <text evidence="2">The sequence shown here is derived from an EMBL/GenBank/DDBJ whole genome shotgun (WGS) entry which is preliminary data.</text>
</comment>
<proteinExistence type="predicted"/>
<feature type="transmembrane region" description="Helical" evidence="1">
    <location>
        <begin position="12"/>
        <end position="33"/>
    </location>
</feature>
<protein>
    <submittedName>
        <fullName evidence="2">Stage V sporulation protein AE</fullName>
    </submittedName>
</protein>
<reference evidence="2" key="1">
    <citation type="journal article" date="2013" name="Environ. Microbiol.">
        <title>Microbiota from the distal guts of lean and obese adolescents exhibit partial functional redundancy besides clear differences in community structure.</title>
        <authorList>
            <person name="Ferrer M."/>
            <person name="Ruiz A."/>
            <person name="Lanza F."/>
            <person name="Haange S.B."/>
            <person name="Oberbach A."/>
            <person name="Till H."/>
            <person name="Bargiela R."/>
            <person name="Campoy C."/>
            <person name="Segura M.T."/>
            <person name="Richter M."/>
            <person name="von Bergen M."/>
            <person name="Seifert J."/>
            <person name="Suarez A."/>
        </authorList>
    </citation>
    <scope>NUCLEOTIDE SEQUENCE</scope>
</reference>
<feature type="non-terminal residue" evidence="2">
    <location>
        <position position="1"/>
    </location>
</feature>
<sequence>GVILSAVGLYDPLVKLAGAGASVPLLGFGHLLAQGVVKAVDEIGLPGVFTGGIGAAAGGITASLVFALLAALVGKSKDQN</sequence>
<evidence type="ECO:0000313" key="2">
    <source>
        <dbReference type="EMBL" id="EKC51124.1"/>
    </source>
</evidence>
<keyword evidence="1" id="KW-0812">Transmembrane</keyword>
<organism evidence="2">
    <name type="scientific">human gut metagenome</name>
    <dbReference type="NCBI Taxonomy" id="408170"/>
    <lineage>
        <taxon>unclassified sequences</taxon>
        <taxon>metagenomes</taxon>
        <taxon>organismal metagenomes</taxon>
    </lineage>
</organism>
<feature type="transmembrane region" description="Helical" evidence="1">
    <location>
        <begin position="53"/>
        <end position="74"/>
    </location>
</feature>
<dbReference type="PANTHER" id="PTHR38450">
    <property type="entry name" value="STAGE V SPORULATION PROTEIN AC-RELATED"/>
    <property type="match status" value="1"/>
</dbReference>
<dbReference type="PANTHER" id="PTHR38450:SF2">
    <property type="entry name" value="STAGE V SPORULATION PROTEIN AEB"/>
    <property type="match status" value="1"/>
</dbReference>
<accession>K1S6L5</accession>
<dbReference type="EMBL" id="AJWY01012021">
    <property type="protein sequence ID" value="EKC51124.1"/>
    <property type="molecule type" value="Genomic_DNA"/>
</dbReference>
<dbReference type="AlphaFoldDB" id="K1S6L5"/>
<dbReference type="Pfam" id="PF03862">
    <property type="entry name" value="SpoVAC_SpoVAEB"/>
    <property type="match status" value="1"/>
</dbReference>
<dbReference type="InterPro" id="IPR005562">
    <property type="entry name" value="SpoVA"/>
</dbReference>
<keyword evidence="1" id="KW-0472">Membrane</keyword>
<evidence type="ECO:0000256" key="1">
    <source>
        <dbReference type="SAM" id="Phobius"/>
    </source>
</evidence>
<keyword evidence="1" id="KW-1133">Transmembrane helix</keyword>
<gene>
    <name evidence="2" type="ORF">LEA_17558</name>
</gene>
<name>K1S6L5_9ZZZZ</name>